<evidence type="ECO:0000313" key="2">
    <source>
        <dbReference type="Proteomes" id="UP000038045"/>
    </source>
</evidence>
<organism evidence="2 3">
    <name type="scientific">Parastrongyloides trichosuri</name>
    <name type="common">Possum-specific nematode worm</name>
    <dbReference type="NCBI Taxonomy" id="131310"/>
    <lineage>
        <taxon>Eukaryota</taxon>
        <taxon>Metazoa</taxon>
        <taxon>Ecdysozoa</taxon>
        <taxon>Nematoda</taxon>
        <taxon>Chromadorea</taxon>
        <taxon>Rhabditida</taxon>
        <taxon>Tylenchina</taxon>
        <taxon>Panagrolaimomorpha</taxon>
        <taxon>Strongyloidoidea</taxon>
        <taxon>Strongyloididae</taxon>
        <taxon>Parastrongyloides</taxon>
    </lineage>
</organism>
<evidence type="ECO:0000256" key="1">
    <source>
        <dbReference type="SAM" id="MobiDB-lite"/>
    </source>
</evidence>
<evidence type="ECO:0000313" key="3">
    <source>
        <dbReference type="WBParaSite" id="PTRK_0001225800.1"/>
    </source>
</evidence>
<dbReference type="Proteomes" id="UP000038045">
    <property type="component" value="Unplaced"/>
</dbReference>
<dbReference type="AlphaFoldDB" id="A0A0N4ZUJ5"/>
<protein>
    <submittedName>
        <fullName evidence="3">Uncharacterized protein</fullName>
    </submittedName>
</protein>
<dbReference type="WBParaSite" id="PTRK_0001225800.1">
    <property type="protein sequence ID" value="PTRK_0001225800.1"/>
    <property type="gene ID" value="PTRK_0001225800"/>
</dbReference>
<sequence>MPLAFANQFNIRSSEGFVNENPWSDNNLSNNMQCNKKPFIGVKRKNDDMFYEETPSSKKQYNENNQTYDEYGCSSSSSIYKNFLNNDETSKALIPIIKDSYNEDENMEELSTFTNNIKLNSPSPTLLLNDDRQFPFIPSFLLKGNEVVLFRPEHPIEYYGNNNENEKELLEEDNDRLMEGRIEELPNDYDVEGNSIVNDGSGNLTNGINIFSTIKGSTIGVVELAEDGDDLCRDISNLSEQSTPLSSIINNTASTDQQFNHGPIIEELSDEEYTTSASDSPMEVD</sequence>
<keyword evidence="2" id="KW-1185">Reference proteome</keyword>
<reference evidence="3" key="1">
    <citation type="submission" date="2017-02" db="UniProtKB">
        <authorList>
            <consortium name="WormBaseParasite"/>
        </authorList>
    </citation>
    <scope>IDENTIFICATION</scope>
</reference>
<accession>A0A0N4ZUJ5</accession>
<name>A0A0N4ZUJ5_PARTI</name>
<proteinExistence type="predicted"/>
<feature type="region of interest" description="Disordered" evidence="1">
    <location>
        <begin position="253"/>
        <end position="285"/>
    </location>
</feature>